<feature type="region of interest" description="Disordered" evidence="8">
    <location>
        <begin position="588"/>
        <end position="632"/>
    </location>
</feature>
<dbReference type="PANTHER" id="PTHR31429">
    <property type="entry name" value="WRKY TRANSCRIPTION FACTOR 36-RELATED"/>
    <property type="match status" value="1"/>
</dbReference>
<evidence type="ECO:0000256" key="7">
    <source>
        <dbReference type="ARBA" id="ARBA00061007"/>
    </source>
</evidence>
<comment type="subcellular location">
    <subcellularLocation>
        <location evidence="1">Nucleus</location>
    </subcellularLocation>
</comment>
<dbReference type="SUPFAM" id="SSF118290">
    <property type="entry name" value="WRKY DNA-binding domain"/>
    <property type="match status" value="1"/>
</dbReference>
<reference evidence="10" key="2">
    <citation type="journal article" date="2024" name="Plant">
        <title>Genomic evolution and insights into agronomic trait innovations of Sesamum species.</title>
        <authorList>
            <person name="Miao H."/>
            <person name="Wang L."/>
            <person name="Qu L."/>
            <person name="Liu H."/>
            <person name="Sun Y."/>
            <person name="Le M."/>
            <person name="Wang Q."/>
            <person name="Wei S."/>
            <person name="Zheng Y."/>
            <person name="Lin W."/>
            <person name="Duan Y."/>
            <person name="Cao H."/>
            <person name="Xiong S."/>
            <person name="Wang X."/>
            <person name="Wei L."/>
            <person name="Li C."/>
            <person name="Ma Q."/>
            <person name="Ju M."/>
            <person name="Zhao R."/>
            <person name="Li G."/>
            <person name="Mu C."/>
            <person name="Tian Q."/>
            <person name="Mei H."/>
            <person name="Zhang T."/>
            <person name="Gao T."/>
            <person name="Zhang H."/>
        </authorList>
    </citation>
    <scope>NUCLEOTIDE SEQUENCE</scope>
    <source>
        <strain evidence="10">KEN1</strain>
    </source>
</reference>
<evidence type="ECO:0000256" key="3">
    <source>
        <dbReference type="ARBA" id="ARBA00023054"/>
    </source>
</evidence>
<evidence type="ECO:0000313" key="10">
    <source>
        <dbReference type="EMBL" id="KAL0416442.1"/>
    </source>
</evidence>
<evidence type="ECO:0000256" key="4">
    <source>
        <dbReference type="ARBA" id="ARBA00023125"/>
    </source>
</evidence>
<sequence length="632" mass="67834">MESSLHKSDVGAGPVKGENKASEESSIGDEESCGEEIVLQVGGRKGGHDQDVGVKAAASPDQKTLLNSSKQGTLTITKMPERSSPESESRLSSSSAKRQQVDDRIESTKAEMDEVMEENQRLKMYLEQILKDYRTLQMQYRDVIQQEAKKAPNIDSTHHCDHDTDGPDQLFALSLGISSSSSDRVKDEPRKTLMNEDVLEGGDKEGTLTLGLDCKFEAPKKLPTEPSLNPSPENSLEDAKEEGGETWPPKTMKNVRDGGDDEISQQNPAKRARVSVRVRCDTPTMNDGCQWRKYGQKIAKGNPCPRAYYRCTVAPSCPVRKQVQRCAEDMSILITTYEGTHNHPLPISATAMASTTSAAASMLISGSSTSGTGLSSSSTITATTGSLNGLNFYMSDNSRSKPFYLPNSSISSSPSFPTITLDLTSSSSSSSSHLSTRLGNFPPRYSTTNLNFSSLESNPLPVSWSNGMLSYGLQQFNKNQNATNSLSFGPQSHETLYQSYLQKAIPNPSQQSLAPDTIAAATKAITSDPSFQSALAAALTSIIGLGGAGLGNQNVGEKPTQTSAMANHEPFPILSSFPSTSNANKCAPSFLNKSSSSTSSQPSGLMLLSPPFPFSNPKSKPNSPGDSRDHIV</sequence>
<feature type="compositionally biased region" description="Polar residues" evidence="8">
    <location>
        <begin position="61"/>
        <end position="76"/>
    </location>
</feature>
<dbReference type="Gene3D" id="2.20.25.80">
    <property type="entry name" value="WRKY domain"/>
    <property type="match status" value="1"/>
</dbReference>
<evidence type="ECO:0000256" key="5">
    <source>
        <dbReference type="ARBA" id="ARBA00023163"/>
    </source>
</evidence>
<dbReference type="GO" id="GO:0003700">
    <property type="term" value="F:DNA-binding transcription factor activity"/>
    <property type="evidence" value="ECO:0007669"/>
    <property type="project" value="InterPro"/>
</dbReference>
<evidence type="ECO:0000256" key="2">
    <source>
        <dbReference type="ARBA" id="ARBA00023015"/>
    </source>
</evidence>
<accession>A0AAW2UHK6</accession>
<dbReference type="AlphaFoldDB" id="A0AAW2UHK6"/>
<keyword evidence="5" id="KW-0804">Transcription</keyword>
<dbReference type="FunFam" id="2.20.25.80:FF:000002">
    <property type="entry name" value="probable WRKY transcription factor 31"/>
    <property type="match status" value="1"/>
</dbReference>
<dbReference type="PANTHER" id="PTHR31429:SF86">
    <property type="entry name" value="WRKY TRANSCRIPTION FACTOR 61-RELATED"/>
    <property type="match status" value="1"/>
</dbReference>
<keyword evidence="4" id="KW-0238">DNA-binding</keyword>
<keyword evidence="3" id="KW-0175">Coiled coil</keyword>
<dbReference type="InterPro" id="IPR003657">
    <property type="entry name" value="WRKY_dom"/>
</dbReference>
<dbReference type="EMBL" id="JACGWN010000012">
    <property type="protein sequence ID" value="KAL0416442.1"/>
    <property type="molecule type" value="Genomic_DNA"/>
</dbReference>
<evidence type="ECO:0000259" key="9">
    <source>
        <dbReference type="PROSITE" id="PS50811"/>
    </source>
</evidence>
<comment type="similarity">
    <text evidence="7">Belongs to the WRKY group II-b family.</text>
</comment>
<evidence type="ECO:0000256" key="8">
    <source>
        <dbReference type="SAM" id="MobiDB-lite"/>
    </source>
</evidence>
<feature type="region of interest" description="Disordered" evidence="8">
    <location>
        <begin position="1"/>
        <end position="111"/>
    </location>
</feature>
<feature type="compositionally biased region" description="Basic and acidic residues" evidence="8">
    <location>
        <begin position="79"/>
        <end position="89"/>
    </location>
</feature>
<feature type="region of interest" description="Disordered" evidence="8">
    <location>
        <begin position="219"/>
        <end position="275"/>
    </location>
</feature>
<dbReference type="PROSITE" id="PS50811">
    <property type="entry name" value="WRKY"/>
    <property type="match status" value="1"/>
</dbReference>
<protein>
    <submittedName>
        <fullName evidence="10">WRKY transcription factor 72A</fullName>
    </submittedName>
</protein>
<organism evidence="10">
    <name type="scientific">Sesamum latifolium</name>
    <dbReference type="NCBI Taxonomy" id="2727402"/>
    <lineage>
        <taxon>Eukaryota</taxon>
        <taxon>Viridiplantae</taxon>
        <taxon>Streptophyta</taxon>
        <taxon>Embryophyta</taxon>
        <taxon>Tracheophyta</taxon>
        <taxon>Spermatophyta</taxon>
        <taxon>Magnoliopsida</taxon>
        <taxon>eudicotyledons</taxon>
        <taxon>Gunneridae</taxon>
        <taxon>Pentapetalae</taxon>
        <taxon>asterids</taxon>
        <taxon>lamiids</taxon>
        <taxon>Lamiales</taxon>
        <taxon>Pedaliaceae</taxon>
        <taxon>Sesamum</taxon>
    </lineage>
</organism>
<keyword evidence="2" id="KW-0805">Transcription regulation</keyword>
<feature type="compositionally biased region" description="Low complexity" evidence="8">
    <location>
        <begin position="615"/>
        <end position="624"/>
    </location>
</feature>
<feature type="compositionally biased region" description="Low complexity" evidence="8">
    <location>
        <begin position="589"/>
        <end position="603"/>
    </location>
</feature>
<feature type="domain" description="WRKY" evidence="9">
    <location>
        <begin position="280"/>
        <end position="346"/>
    </location>
</feature>
<reference evidence="10" key="1">
    <citation type="submission" date="2020-06" db="EMBL/GenBank/DDBJ databases">
        <authorList>
            <person name="Li T."/>
            <person name="Hu X."/>
            <person name="Zhang T."/>
            <person name="Song X."/>
            <person name="Zhang H."/>
            <person name="Dai N."/>
            <person name="Sheng W."/>
            <person name="Hou X."/>
            <person name="Wei L."/>
        </authorList>
    </citation>
    <scope>NUCLEOTIDE SEQUENCE</scope>
    <source>
        <strain evidence="10">KEN1</strain>
        <tissue evidence="10">Leaf</tissue>
    </source>
</reference>
<dbReference type="SMART" id="SM00774">
    <property type="entry name" value="WRKY"/>
    <property type="match status" value="1"/>
</dbReference>
<evidence type="ECO:0000256" key="6">
    <source>
        <dbReference type="ARBA" id="ARBA00023242"/>
    </source>
</evidence>
<name>A0AAW2UHK6_9LAMI</name>
<comment type="caution">
    <text evidence="10">The sequence shown here is derived from an EMBL/GenBank/DDBJ whole genome shotgun (WGS) entry which is preliminary data.</text>
</comment>
<dbReference type="InterPro" id="IPR036576">
    <property type="entry name" value="WRKY_dom_sf"/>
</dbReference>
<dbReference type="Pfam" id="PF03106">
    <property type="entry name" value="WRKY"/>
    <property type="match status" value="1"/>
</dbReference>
<keyword evidence="6" id="KW-0539">Nucleus</keyword>
<dbReference type="GO" id="GO:0005634">
    <property type="term" value="C:nucleus"/>
    <property type="evidence" value="ECO:0007669"/>
    <property type="project" value="UniProtKB-SubCell"/>
</dbReference>
<gene>
    <name evidence="10" type="ORF">Slati_3476100</name>
</gene>
<evidence type="ECO:0000256" key="1">
    <source>
        <dbReference type="ARBA" id="ARBA00004123"/>
    </source>
</evidence>
<dbReference type="InterPro" id="IPR044810">
    <property type="entry name" value="WRKY_plant"/>
</dbReference>
<proteinExistence type="inferred from homology"/>
<dbReference type="GO" id="GO:0043565">
    <property type="term" value="F:sequence-specific DNA binding"/>
    <property type="evidence" value="ECO:0007669"/>
    <property type="project" value="InterPro"/>
</dbReference>
<feature type="compositionally biased region" description="Basic and acidic residues" evidence="8">
    <location>
        <begin position="99"/>
        <end position="111"/>
    </location>
</feature>